<dbReference type="GO" id="GO:0003724">
    <property type="term" value="F:RNA helicase activity"/>
    <property type="evidence" value="ECO:0007669"/>
    <property type="project" value="UniProtKB-EC"/>
</dbReference>
<feature type="domain" description="Helicase ATP-binding" evidence="10">
    <location>
        <begin position="114"/>
        <end position="303"/>
    </location>
</feature>
<evidence type="ECO:0000256" key="2">
    <source>
        <dbReference type="ARBA" id="ARBA00022801"/>
    </source>
</evidence>
<dbReference type="PROSITE" id="PS00039">
    <property type="entry name" value="DEAD_ATP_HELICASE"/>
    <property type="match status" value="1"/>
</dbReference>
<dbReference type="InterPro" id="IPR011545">
    <property type="entry name" value="DEAD/DEAH_box_helicase_dom"/>
</dbReference>
<dbReference type="PROSITE" id="PS51192">
    <property type="entry name" value="HELICASE_ATP_BIND_1"/>
    <property type="match status" value="1"/>
</dbReference>
<comment type="catalytic activity">
    <reaction evidence="6 8">
        <text>ATP + H2O = ADP + phosphate + H(+)</text>
        <dbReference type="Rhea" id="RHEA:13065"/>
        <dbReference type="ChEBI" id="CHEBI:15377"/>
        <dbReference type="ChEBI" id="CHEBI:15378"/>
        <dbReference type="ChEBI" id="CHEBI:30616"/>
        <dbReference type="ChEBI" id="CHEBI:43474"/>
        <dbReference type="ChEBI" id="CHEBI:456216"/>
        <dbReference type="EC" id="3.6.4.13"/>
    </reaction>
</comment>
<dbReference type="OrthoDB" id="193716at2759"/>
<reference evidence="13" key="1">
    <citation type="submission" date="2019-04" db="EMBL/GenBank/DDBJ databases">
        <title>Friends and foes A comparative genomics studyof 23 Aspergillus species from section Flavi.</title>
        <authorList>
            <consortium name="DOE Joint Genome Institute"/>
            <person name="Kjaerbolling I."/>
            <person name="Vesth T."/>
            <person name="Frisvad J.C."/>
            <person name="Nybo J.L."/>
            <person name="Theobald S."/>
            <person name="Kildgaard S."/>
            <person name="Isbrandt T."/>
            <person name="Kuo A."/>
            <person name="Sato A."/>
            <person name="Lyhne E.K."/>
            <person name="Kogle M.E."/>
            <person name="Wiebenga A."/>
            <person name="Kun R.S."/>
            <person name="Lubbers R.J."/>
            <person name="Makela M.R."/>
            <person name="Barry K."/>
            <person name="Chovatia M."/>
            <person name="Clum A."/>
            <person name="Daum C."/>
            <person name="Haridas S."/>
            <person name="He G."/>
            <person name="LaButti K."/>
            <person name="Lipzen A."/>
            <person name="Mondo S."/>
            <person name="Riley R."/>
            <person name="Salamov A."/>
            <person name="Simmons B.A."/>
            <person name="Magnuson J.K."/>
            <person name="Henrissat B."/>
            <person name="Mortensen U.H."/>
            <person name="Larsen T.O."/>
            <person name="Devries R.P."/>
            <person name="Grigoriev I.V."/>
            <person name="Machida M."/>
            <person name="Baker S.E."/>
            <person name="Andersen M.R."/>
        </authorList>
    </citation>
    <scope>NUCLEOTIDE SEQUENCE [LARGE SCALE GENOMIC DNA]</scope>
    <source>
        <strain evidence="13">CBS 553.77</strain>
    </source>
</reference>
<dbReference type="EC" id="3.6.4.13" evidence="8"/>
<dbReference type="Proteomes" id="UP000327118">
    <property type="component" value="Unassembled WGS sequence"/>
</dbReference>
<evidence type="ECO:0000256" key="7">
    <source>
        <dbReference type="RuleBase" id="RU000492"/>
    </source>
</evidence>
<comment type="function">
    <text evidence="8">RNA helicase.</text>
</comment>
<evidence type="ECO:0000313" key="12">
    <source>
        <dbReference type="EMBL" id="KAE8350125.1"/>
    </source>
</evidence>
<protein>
    <recommendedName>
        <fullName evidence="8">ATP-dependent RNA helicase</fullName>
        <ecNumber evidence="8">3.6.4.13</ecNumber>
    </recommendedName>
</protein>
<comment type="similarity">
    <text evidence="7">Belongs to the DEAD box helicase family.</text>
</comment>
<keyword evidence="3 7" id="KW-0347">Helicase</keyword>
<evidence type="ECO:0000256" key="6">
    <source>
        <dbReference type="ARBA" id="ARBA00047984"/>
    </source>
</evidence>
<keyword evidence="4 7" id="KW-0067">ATP-binding</keyword>
<evidence type="ECO:0000259" key="10">
    <source>
        <dbReference type="PROSITE" id="PS51192"/>
    </source>
</evidence>
<evidence type="ECO:0000313" key="13">
    <source>
        <dbReference type="Proteomes" id="UP000327118"/>
    </source>
</evidence>
<dbReference type="GO" id="GO:0003723">
    <property type="term" value="F:RNA binding"/>
    <property type="evidence" value="ECO:0007669"/>
    <property type="project" value="UniProtKB-UniRule"/>
</dbReference>
<keyword evidence="5 8" id="KW-0694">RNA-binding</keyword>
<dbReference type="InterPro" id="IPR000629">
    <property type="entry name" value="RNA-helicase_DEAD-box_CS"/>
</dbReference>
<dbReference type="CDD" id="cd18787">
    <property type="entry name" value="SF2_C_DEAD"/>
    <property type="match status" value="1"/>
</dbReference>
<keyword evidence="1 7" id="KW-0547">Nucleotide-binding</keyword>
<dbReference type="SUPFAM" id="SSF52540">
    <property type="entry name" value="P-loop containing nucleoside triphosphate hydrolases"/>
    <property type="match status" value="2"/>
</dbReference>
<dbReference type="Gene3D" id="3.40.50.300">
    <property type="entry name" value="P-loop containing nucleotide triphosphate hydrolases"/>
    <property type="match status" value="2"/>
</dbReference>
<feature type="compositionally biased region" description="Basic and acidic residues" evidence="9">
    <location>
        <begin position="615"/>
        <end position="661"/>
    </location>
</feature>
<dbReference type="GO" id="GO:0005524">
    <property type="term" value="F:ATP binding"/>
    <property type="evidence" value="ECO:0007669"/>
    <property type="project" value="UniProtKB-UniRule"/>
</dbReference>
<evidence type="ECO:0000259" key="11">
    <source>
        <dbReference type="PROSITE" id="PS51194"/>
    </source>
</evidence>
<evidence type="ECO:0000256" key="3">
    <source>
        <dbReference type="ARBA" id="ARBA00022806"/>
    </source>
</evidence>
<dbReference type="EMBL" id="ML739246">
    <property type="protein sequence ID" value="KAE8350125.1"/>
    <property type="molecule type" value="Genomic_DNA"/>
</dbReference>
<dbReference type="SMART" id="SM00487">
    <property type="entry name" value="DEXDc"/>
    <property type="match status" value="1"/>
</dbReference>
<dbReference type="PANTHER" id="PTHR24031">
    <property type="entry name" value="RNA HELICASE"/>
    <property type="match status" value="1"/>
</dbReference>
<feature type="region of interest" description="Disordered" evidence="9">
    <location>
        <begin position="587"/>
        <end position="661"/>
    </location>
</feature>
<evidence type="ECO:0000256" key="9">
    <source>
        <dbReference type="SAM" id="MobiDB-lite"/>
    </source>
</evidence>
<evidence type="ECO:0000256" key="4">
    <source>
        <dbReference type="ARBA" id="ARBA00022840"/>
    </source>
</evidence>
<organism evidence="12 13">
    <name type="scientific">Aspergillus coremiiformis</name>
    <dbReference type="NCBI Taxonomy" id="138285"/>
    <lineage>
        <taxon>Eukaryota</taxon>
        <taxon>Fungi</taxon>
        <taxon>Dikarya</taxon>
        <taxon>Ascomycota</taxon>
        <taxon>Pezizomycotina</taxon>
        <taxon>Eurotiomycetes</taxon>
        <taxon>Eurotiomycetidae</taxon>
        <taxon>Eurotiales</taxon>
        <taxon>Aspergillaceae</taxon>
        <taxon>Aspergillus</taxon>
        <taxon>Aspergillus subgen. Circumdati</taxon>
    </lineage>
</organism>
<proteinExistence type="inferred from homology"/>
<dbReference type="SMART" id="SM00490">
    <property type="entry name" value="HELICc"/>
    <property type="match status" value="1"/>
</dbReference>
<dbReference type="AlphaFoldDB" id="A0A5N6YXG8"/>
<feature type="compositionally biased region" description="Low complexity" evidence="9">
    <location>
        <begin position="601"/>
        <end position="613"/>
    </location>
</feature>
<keyword evidence="2 7" id="KW-0378">Hydrolase</keyword>
<dbReference type="InterPro" id="IPR027417">
    <property type="entry name" value="P-loop_NTPase"/>
</dbReference>
<comment type="domain">
    <text evidence="8">The Q motif is unique to and characteristic of the DEAD box family of RNA helicases and controls ATP binding and hydrolysis.</text>
</comment>
<keyword evidence="13" id="KW-1185">Reference proteome</keyword>
<accession>A0A5N6YXG8</accession>
<dbReference type="Pfam" id="PF00271">
    <property type="entry name" value="Helicase_C"/>
    <property type="match status" value="1"/>
</dbReference>
<sequence>MLGALRRNGVAHALRASAPRFLSARVTSQRLNWHPPSLSAVSHVPRSLFHASQFSYSAVAQAQEQTTEPETDQSERLTEFKQLADQRLVDPVIIRTITKTMKIETMTEVQSMTIRQSLNGNDVLAQAKTGTGKTLAFLVPVLQNIMNDPTVDRRFQRGFRSPDIRAIIVSPTRELAEQIATEARKLASETGIVVQTAVGGTRKADGLRRIQKQGCHLLVGTPGRLEDILSDPSTRVEAPKLSTFVLDEADRLLDDGFAPDLMKIQSLLPNPNEVDRQTLMFSATIPREVMAMVNRTMKPGYEMIKTVKDNEVPTHLTVPQKLVLLDGWQNAFPSILELAKNYLAQKERDHSLRPFKAIVYLNATLQVSLAYRLFTRLLEDPEDHRSGSPLKKVYIHELHSRMSQARRGNTSDFFRSCRSGILFSSDVSARGLDFPDVTHVIQIGVPASRDTYIHRIGRTGRANKQGEAWLMIHPGEHAWIQRKLGDLPLEKDDTLAGALVDMSQESSEDVPLVARESRTQVQTAMRQLSEEDREQAWKSQFGSLTSVFSRQKDMILAMNDMATFGYCLPQPPAVSSRMVSNMNLSGVSGLNVRDYGDNRNSRSFRGGSQSRGRGYNRDSNNDRRHNRERNNDRGYNRDSNNDRRYNSGRDRSSGRDRRDRY</sequence>
<dbReference type="InterPro" id="IPR014001">
    <property type="entry name" value="Helicase_ATP-bd"/>
</dbReference>
<dbReference type="GO" id="GO:0016787">
    <property type="term" value="F:hydrolase activity"/>
    <property type="evidence" value="ECO:0007669"/>
    <property type="project" value="UniProtKB-KW"/>
</dbReference>
<name>A0A5N6YXG8_9EURO</name>
<evidence type="ECO:0000256" key="1">
    <source>
        <dbReference type="ARBA" id="ARBA00022741"/>
    </source>
</evidence>
<gene>
    <name evidence="12" type="ORF">BDV28DRAFT_159892</name>
</gene>
<dbReference type="CDD" id="cd17964">
    <property type="entry name" value="DEADc_MSS116"/>
    <property type="match status" value="1"/>
</dbReference>
<dbReference type="InterPro" id="IPR001650">
    <property type="entry name" value="Helicase_C-like"/>
</dbReference>
<feature type="domain" description="Helicase C-terminal" evidence="11">
    <location>
        <begin position="337"/>
        <end position="503"/>
    </location>
</feature>
<dbReference type="Pfam" id="PF00270">
    <property type="entry name" value="DEAD"/>
    <property type="match status" value="1"/>
</dbReference>
<dbReference type="PROSITE" id="PS51194">
    <property type="entry name" value="HELICASE_CTER"/>
    <property type="match status" value="1"/>
</dbReference>
<evidence type="ECO:0000256" key="8">
    <source>
        <dbReference type="RuleBase" id="RU365068"/>
    </source>
</evidence>
<evidence type="ECO:0000256" key="5">
    <source>
        <dbReference type="ARBA" id="ARBA00022884"/>
    </source>
</evidence>